<evidence type="ECO:0000256" key="5">
    <source>
        <dbReference type="ARBA" id="ARBA00022679"/>
    </source>
</evidence>
<feature type="domain" description="Pyruvate kinase C-terminal" evidence="16">
    <location>
        <begin position="358"/>
        <end position="469"/>
    </location>
</feature>
<evidence type="ECO:0000259" key="15">
    <source>
        <dbReference type="Pfam" id="PF00224"/>
    </source>
</evidence>
<dbReference type="InterPro" id="IPR011037">
    <property type="entry name" value="Pyrv_Knase-like_insert_dom_sf"/>
</dbReference>
<evidence type="ECO:0000313" key="18">
    <source>
        <dbReference type="Proteomes" id="UP001161391"/>
    </source>
</evidence>
<organism evidence="17 18">
    <name type="scientific">Algimonas ampicilliniresistens</name>
    <dbReference type="NCBI Taxonomy" id="1298735"/>
    <lineage>
        <taxon>Bacteria</taxon>
        <taxon>Pseudomonadati</taxon>
        <taxon>Pseudomonadota</taxon>
        <taxon>Alphaproteobacteria</taxon>
        <taxon>Maricaulales</taxon>
        <taxon>Robiginitomaculaceae</taxon>
        <taxon>Algimonas</taxon>
    </lineage>
</organism>
<evidence type="ECO:0000259" key="16">
    <source>
        <dbReference type="Pfam" id="PF02887"/>
    </source>
</evidence>
<dbReference type="GO" id="GO:0016301">
    <property type="term" value="F:kinase activity"/>
    <property type="evidence" value="ECO:0007669"/>
    <property type="project" value="UniProtKB-KW"/>
</dbReference>
<evidence type="ECO:0000256" key="9">
    <source>
        <dbReference type="ARBA" id="ARBA00022840"/>
    </source>
</evidence>
<keyword evidence="5 14" id="KW-0808">Transferase</keyword>
<dbReference type="EMBL" id="BSNK01000002">
    <property type="protein sequence ID" value="GLQ25076.1"/>
    <property type="molecule type" value="Genomic_DNA"/>
</dbReference>
<dbReference type="InterPro" id="IPR015813">
    <property type="entry name" value="Pyrv/PenolPyrv_kinase-like_dom"/>
</dbReference>
<keyword evidence="10 14" id="KW-0460">Magnesium</keyword>
<name>A0ABQ5VC26_9PROT</name>
<dbReference type="PRINTS" id="PR01050">
    <property type="entry name" value="PYRUVTKNASE"/>
</dbReference>
<dbReference type="NCBIfam" id="NF004491">
    <property type="entry name" value="PRK05826.1"/>
    <property type="match status" value="1"/>
</dbReference>
<evidence type="ECO:0000256" key="4">
    <source>
        <dbReference type="ARBA" id="ARBA00012142"/>
    </source>
</evidence>
<dbReference type="SUPFAM" id="SSF51621">
    <property type="entry name" value="Phosphoenolpyruvate/pyruvate domain"/>
    <property type="match status" value="1"/>
</dbReference>
<comment type="cofactor">
    <cofactor evidence="1">
        <name>K(+)</name>
        <dbReference type="ChEBI" id="CHEBI:29103"/>
    </cofactor>
</comment>
<dbReference type="PANTHER" id="PTHR11817">
    <property type="entry name" value="PYRUVATE KINASE"/>
    <property type="match status" value="1"/>
</dbReference>
<dbReference type="Gene3D" id="3.40.1380.20">
    <property type="entry name" value="Pyruvate kinase, C-terminal domain"/>
    <property type="match status" value="1"/>
</dbReference>
<dbReference type="NCBIfam" id="TIGR01064">
    <property type="entry name" value="pyruv_kin"/>
    <property type="match status" value="1"/>
</dbReference>
<dbReference type="EC" id="2.7.1.40" evidence="4 13"/>
<evidence type="ECO:0000256" key="11">
    <source>
        <dbReference type="ARBA" id="ARBA00023152"/>
    </source>
</evidence>
<accession>A0ABQ5VC26</accession>
<proteinExistence type="inferred from homology"/>
<reference evidence="17" key="2">
    <citation type="submission" date="2023-01" db="EMBL/GenBank/DDBJ databases">
        <title>Draft genome sequence of Algimonas ampicilliniresistens strain NBRC 108219.</title>
        <authorList>
            <person name="Sun Q."/>
            <person name="Mori K."/>
        </authorList>
    </citation>
    <scope>NUCLEOTIDE SEQUENCE</scope>
    <source>
        <strain evidence="17">NBRC 108219</strain>
    </source>
</reference>
<dbReference type="SUPFAM" id="SSF50800">
    <property type="entry name" value="PK beta-barrel domain-like"/>
    <property type="match status" value="1"/>
</dbReference>
<dbReference type="InterPro" id="IPR015793">
    <property type="entry name" value="Pyrv_Knase_brl"/>
</dbReference>
<keyword evidence="18" id="KW-1185">Reference proteome</keyword>
<evidence type="ECO:0000256" key="2">
    <source>
        <dbReference type="ARBA" id="ARBA00004997"/>
    </source>
</evidence>
<keyword evidence="8 14" id="KW-0418">Kinase</keyword>
<evidence type="ECO:0000256" key="13">
    <source>
        <dbReference type="NCBIfam" id="TIGR01064"/>
    </source>
</evidence>
<dbReference type="Gene3D" id="3.20.20.60">
    <property type="entry name" value="Phosphoenolpyruvate-binding domains"/>
    <property type="match status" value="1"/>
</dbReference>
<evidence type="ECO:0000313" key="17">
    <source>
        <dbReference type="EMBL" id="GLQ25076.1"/>
    </source>
</evidence>
<evidence type="ECO:0000256" key="7">
    <source>
        <dbReference type="ARBA" id="ARBA00022741"/>
    </source>
</evidence>
<keyword evidence="7" id="KW-0547">Nucleotide-binding</keyword>
<dbReference type="InterPro" id="IPR015795">
    <property type="entry name" value="Pyrv_Knase_C"/>
</dbReference>
<sequence>MTALSPLGGGMRKRFAKILATLGPASRAPDTMRLLHEVGVDAFRLNFSHGSHEDHLANIKTIRSISEQVGHPIAIVADMQGPKLRVGEMGEGLELRYGDTVSVVRSDDASEGAIVHPHPELEKILKPGLVLKFDDGKLQATMISETEARIDVPGLLKSRKGINVVNAVLPMSAMTNKDREDMAFALEHGADWIALSFVQNAQDVIDARKIVGDRAGIIVKIEKPSAVEDLDDILAIADAAMVARGDLGVELPLEEVPVVQRKIIRKGRELGKPVIVATHMLESMIDAPTPTRAEASDVATAIYQGADCVMLSAETAVGRHPATAVAIMDRIITAAEGDPILWEYFEQTTLPHESSAEDAISRSVETIARTINAKAVFGYTRTGSTVQRIARERPPCRIIGLTPDAGTAARLALIWGTHPVVTEDPASFEDMLGRVRDLAKGVGLESGDRIMISAGVPFGVPGTTNTLKIDTV</sequence>
<evidence type="ECO:0000256" key="10">
    <source>
        <dbReference type="ARBA" id="ARBA00022842"/>
    </source>
</evidence>
<evidence type="ECO:0000256" key="12">
    <source>
        <dbReference type="ARBA" id="ARBA00023317"/>
    </source>
</evidence>
<evidence type="ECO:0000256" key="1">
    <source>
        <dbReference type="ARBA" id="ARBA00001958"/>
    </source>
</evidence>
<keyword evidence="11 14" id="KW-0324">Glycolysis</keyword>
<reference evidence="17" key="1">
    <citation type="journal article" date="2014" name="Int. J. Syst. Evol. Microbiol.">
        <title>Complete genome of a new Firmicutes species belonging to the dominant human colonic microbiota ('Ruminococcus bicirculans') reveals two chromosomes and a selective capacity to utilize plant glucans.</title>
        <authorList>
            <consortium name="NISC Comparative Sequencing Program"/>
            <person name="Wegmann U."/>
            <person name="Louis P."/>
            <person name="Goesmann A."/>
            <person name="Henrissat B."/>
            <person name="Duncan S.H."/>
            <person name="Flint H.J."/>
        </authorList>
    </citation>
    <scope>NUCLEOTIDE SEQUENCE</scope>
    <source>
        <strain evidence="17">NBRC 108219</strain>
    </source>
</reference>
<dbReference type="Pfam" id="PF02887">
    <property type="entry name" value="PK_C"/>
    <property type="match status" value="1"/>
</dbReference>
<dbReference type="InterPro" id="IPR001697">
    <property type="entry name" value="Pyr_Knase"/>
</dbReference>
<gene>
    <name evidence="17" type="ORF">GCM10007853_29500</name>
</gene>
<dbReference type="Gene3D" id="2.40.33.10">
    <property type="entry name" value="PK beta-barrel domain-like"/>
    <property type="match status" value="1"/>
</dbReference>
<dbReference type="InterPro" id="IPR015806">
    <property type="entry name" value="Pyrv_Knase_insert_dom_sf"/>
</dbReference>
<comment type="catalytic activity">
    <reaction evidence="14">
        <text>pyruvate + ATP = phosphoenolpyruvate + ADP + H(+)</text>
        <dbReference type="Rhea" id="RHEA:18157"/>
        <dbReference type="ChEBI" id="CHEBI:15361"/>
        <dbReference type="ChEBI" id="CHEBI:15378"/>
        <dbReference type="ChEBI" id="CHEBI:30616"/>
        <dbReference type="ChEBI" id="CHEBI:58702"/>
        <dbReference type="ChEBI" id="CHEBI:456216"/>
        <dbReference type="EC" id="2.7.1.40"/>
    </reaction>
</comment>
<protein>
    <recommendedName>
        <fullName evidence="4 13">Pyruvate kinase</fullName>
        <ecNumber evidence="4 13">2.7.1.40</ecNumber>
    </recommendedName>
</protein>
<dbReference type="PROSITE" id="PS00110">
    <property type="entry name" value="PYRUVATE_KINASE"/>
    <property type="match status" value="1"/>
</dbReference>
<keyword evidence="12 17" id="KW-0670">Pyruvate</keyword>
<keyword evidence="6" id="KW-0479">Metal-binding</keyword>
<evidence type="ECO:0000256" key="8">
    <source>
        <dbReference type="ARBA" id="ARBA00022777"/>
    </source>
</evidence>
<evidence type="ECO:0000256" key="3">
    <source>
        <dbReference type="ARBA" id="ARBA00008663"/>
    </source>
</evidence>
<evidence type="ECO:0000256" key="6">
    <source>
        <dbReference type="ARBA" id="ARBA00022723"/>
    </source>
</evidence>
<evidence type="ECO:0000256" key="14">
    <source>
        <dbReference type="RuleBase" id="RU000504"/>
    </source>
</evidence>
<feature type="domain" description="Pyruvate kinase barrel" evidence="15">
    <location>
        <begin position="16"/>
        <end position="325"/>
    </location>
</feature>
<dbReference type="InterPro" id="IPR018209">
    <property type="entry name" value="Pyrv_Knase_AS"/>
</dbReference>
<dbReference type="InterPro" id="IPR036918">
    <property type="entry name" value="Pyrv_Knase_C_sf"/>
</dbReference>
<keyword evidence="9" id="KW-0067">ATP-binding</keyword>
<dbReference type="SUPFAM" id="SSF52935">
    <property type="entry name" value="PK C-terminal domain-like"/>
    <property type="match status" value="1"/>
</dbReference>
<comment type="pathway">
    <text evidence="2 14">Carbohydrate degradation; glycolysis; pyruvate from D-glyceraldehyde 3-phosphate: step 5/5.</text>
</comment>
<dbReference type="InterPro" id="IPR040442">
    <property type="entry name" value="Pyrv_kinase-like_dom_sf"/>
</dbReference>
<comment type="similarity">
    <text evidence="3 14">Belongs to the pyruvate kinase family.</text>
</comment>
<dbReference type="Proteomes" id="UP001161391">
    <property type="component" value="Unassembled WGS sequence"/>
</dbReference>
<comment type="caution">
    <text evidence="17">The sequence shown here is derived from an EMBL/GenBank/DDBJ whole genome shotgun (WGS) entry which is preliminary data.</text>
</comment>
<dbReference type="Pfam" id="PF00224">
    <property type="entry name" value="PK"/>
    <property type="match status" value="1"/>
</dbReference>